<keyword evidence="5 6" id="KW-0472">Membrane</keyword>
<dbReference type="GO" id="GO:0045039">
    <property type="term" value="P:protein insertion into mitochondrial inner membrane"/>
    <property type="evidence" value="ECO:0007669"/>
    <property type="project" value="TreeGrafter"/>
</dbReference>
<dbReference type="Proteomes" id="UP000518752">
    <property type="component" value="Unassembled WGS sequence"/>
</dbReference>
<evidence type="ECO:0000256" key="3">
    <source>
        <dbReference type="ARBA" id="ARBA00022692"/>
    </source>
</evidence>
<evidence type="ECO:0000256" key="5">
    <source>
        <dbReference type="ARBA" id="ARBA00023136"/>
    </source>
</evidence>
<feature type="transmembrane region" description="Helical" evidence="6">
    <location>
        <begin position="57"/>
        <end position="75"/>
    </location>
</feature>
<proteinExistence type="inferred from homology"/>
<organism evidence="7 8">
    <name type="scientific">Collybiopsis confluens</name>
    <dbReference type="NCBI Taxonomy" id="2823264"/>
    <lineage>
        <taxon>Eukaryota</taxon>
        <taxon>Fungi</taxon>
        <taxon>Dikarya</taxon>
        <taxon>Basidiomycota</taxon>
        <taxon>Agaricomycotina</taxon>
        <taxon>Agaricomycetes</taxon>
        <taxon>Agaricomycetidae</taxon>
        <taxon>Agaricales</taxon>
        <taxon>Marasmiineae</taxon>
        <taxon>Omphalotaceae</taxon>
        <taxon>Collybiopsis</taxon>
    </lineage>
</organism>
<evidence type="ECO:0000313" key="7">
    <source>
        <dbReference type="EMBL" id="KAF5392431.1"/>
    </source>
</evidence>
<evidence type="ECO:0000256" key="4">
    <source>
        <dbReference type="ARBA" id="ARBA00022989"/>
    </source>
</evidence>
<dbReference type="Pfam" id="PF10247">
    <property type="entry name" value="Romo1"/>
    <property type="match status" value="1"/>
</dbReference>
<keyword evidence="3 6" id="KW-0812">Transmembrane</keyword>
<dbReference type="EMBL" id="JAACJN010000005">
    <property type="protein sequence ID" value="KAF5392431.1"/>
    <property type="molecule type" value="Genomic_DNA"/>
</dbReference>
<protein>
    <submittedName>
        <fullName evidence="7">Uncharacterized protein</fullName>
    </submittedName>
</protein>
<evidence type="ECO:0000256" key="2">
    <source>
        <dbReference type="ARBA" id="ARBA00007839"/>
    </source>
</evidence>
<comment type="caution">
    <text evidence="7">The sequence shown here is derived from an EMBL/GenBank/DDBJ whole genome shotgun (WGS) entry which is preliminary data.</text>
</comment>
<dbReference type="PANTHER" id="PTHR28525:SF1">
    <property type="entry name" value="REACTIVE OXYGEN SPECIES MODULATOR 1"/>
    <property type="match status" value="1"/>
</dbReference>
<accession>A0A8H5HZK5</accession>
<evidence type="ECO:0000313" key="8">
    <source>
        <dbReference type="Proteomes" id="UP000518752"/>
    </source>
</evidence>
<dbReference type="PANTHER" id="PTHR28525">
    <property type="entry name" value="REACTIVE OXYGEN SPECIES MODULATOR 1"/>
    <property type="match status" value="1"/>
</dbReference>
<dbReference type="GO" id="GO:0030150">
    <property type="term" value="P:protein import into mitochondrial matrix"/>
    <property type="evidence" value="ECO:0007669"/>
    <property type="project" value="TreeGrafter"/>
</dbReference>
<gene>
    <name evidence="7" type="ORF">D9757_002146</name>
</gene>
<name>A0A8H5HZK5_9AGAR</name>
<reference evidence="7 8" key="1">
    <citation type="journal article" date="2020" name="ISME J.">
        <title>Uncovering the hidden diversity of litter-decomposition mechanisms in mushroom-forming fungi.</title>
        <authorList>
            <person name="Floudas D."/>
            <person name="Bentzer J."/>
            <person name="Ahren D."/>
            <person name="Johansson T."/>
            <person name="Persson P."/>
            <person name="Tunlid A."/>
        </authorList>
    </citation>
    <scope>NUCLEOTIDE SEQUENCE [LARGE SCALE GENOMIC DNA]</scope>
    <source>
        <strain evidence="7 8">CBS 406.79</strain>
    </source>
</reference>
<dbReference type="SMART" id="SM01378">
    <property type="entry name" value="Romo1"/>
    <property type="match status" value="1"/>
</dbReference>
<evidence type="ECO:0000256" key="6">
    <source>
        <dbReference type="SAM" id="Phobius"/>
    </source>
</evidence>
<dbReference type="AlphaFoldDB" id="A0A8H5HZK5"/>
<dbReference type="InterPro" id="IPR018450">
    <property type="entry name" value="Romo1/Mgr2"/>
</dbReference>
<sequence>MFQGPNTSYNSTHTAIQRMGALMGGTAGLAMGFLFGSWTIMRHGPGPNGAMATLSKYMLNQAAFFGFFFSIGAVIRSDSQLSQIQAAQLARLSPAIAIRSRAEGAQLMKARWGEEGRFRQL</sequence>
<evidence type="ECO:0000256" key="1">
    <source>
        <dbReference type="ARBA" id="ARBA00004370"/>
    </source>
</evidence>
<keyword evidence="4 6" id="KW-1133">Transmembrane helix</keyword>
<comment type="subcellular location">
    <subcellularLocation>
        <location evidence="1">Membrane</location>
    </subcellularLocation>
</comment>
<comment type="similarity">
    <text evidence="2">Belongs to the MGR2 family.</text>
</comment>
<dbReference type="GO" id="GO:0005744">
    <property type="term" value="C:TIM23 mitochondrial import inner membrane translocase complex"/>
    <property type="evidence" value="ECO:0007669"/>
    <property type="project" value="TreeGrafter"/>
</dbReference>
<keyword evidence="8" id="KW-1185">Reference proteome</keyword>
<feature type="transmembrane region" description="Helical" evidence="6">
    <location>
        <begin position="21"/>
        <end position="41"/>
    </location>
</feature>